<evidence type="ECO:0000256" key="1">
    <source>
        <dbReference type="SAM" id="MobiDB-lite"/>
    </source>
</evidence>
<keyword evidence="4" id="KW-1185">Reference proteome</keyword>
<protein>
    <submittedName>
        <fullName evidence="3">Uncharacterized protein</fullName>
    </submittedName>
</protein>
<evidence type="ECO:0000313" key="3">
    <source>
        <dbReference type="EMBL" id="CAH0366677.1"/>
    </source>
</evidence>
<dbReference type="AlphaFoldDB" id="A0A8J2SHP5"/>
<dbReference type="Proteomes" id="UP000789595">
    <property type="component" value="Unassembled WGS sequence"/>
</dbReference>
<proteinExistence type="predicted"/>
<feature type="signal peptide" evidence="2">
    <location>
        <begin position="1"/>
        <end position="18"/>
    </location>
</feature>
<name>A0A8J2SHP5_9STRA</name>
<sequence>MKILRLLALAAVASTARGMTDDNDEPQQRRLNQLGASFGDTADFISTFRPGGGSSVEVGTSQEDDPPRRRLEVAGASFGAAANYLSTWRPGGGTSPRVALGTSSQQNEASDEPAVKKLCVRADAEEVDVEEEVNNRQKLRIKATGRIGYVAEFQDTGHLRVELDGPELELITTRTTLVTFLDAAGNEMDKDAVRKPYPAKFIGKTGEKRKLVNKIKEAAGAYDEATPLTESDLKAKVVAWTKFDVTNVLGIPVELAPEMDVSTEVFVASGKGGVSERRRVREYLLDLYAQRVRHHKETLRTTDHLEKGVDDLYDAETNSFRYTYIEWRDGSGRWTVWRAVSKKIKEVDALRCPHTNTLSSADVDRPDCPTAFYHDLEFKNQLEARSIEGLEGEETHLAPKTYVYLTDEEDFNGVGGYVSKISRRLYWFWEFAVRGRGRQTSPVFYNTKEEARDARTEAMYVFDWPPLADGWLDEDESKKKYIDYGPFWEVIRDNDDVMHPWDVRFGSDYSEYDNPDFRYHCTSAYNWERHHDIIMSFGLNLRALCDDPESDVPHSRCGELLWACATMRDCFRHCRSPMTVNRHVVNGINTYDKWNEIVILALPKEGWQKKAMPAYLFSGAYSEGPIKPVACLRRDLTDGKEGLDEARTWAAAGHPDVSDSCY</sequence>
<keyword evidence="2" id="KW-0732">Signal</keyword>
<gene>
    <name evidence="3" type="ORF">PECAL_1P31830</name>
</gene>
<dbReference type="EMBL" id="CAKKNE010000001">
    <property type="protein sequence ID" value="CAH0366677.1"/>
    <property type="molecule type" value="Genomic_DNA"/>
</dbReference>
<accession>A0A8J2SHP5</accession>
<feature type="chain" id="PRO_5035176703" evidence="2">
    <location>
        <begin position="19"/>
        <end position="662"/>
    </location>
</feature>
<comment type="caution">
    <text evidence="3">The sequence shown here is derived from an EMBL/GenBank/DDBJ whole genome shotgun (WGS) entry which is preliminary data.</text>
</comment>
<evidence type="ECO:0000313" key="4">
    <source>
        <dbReference type="Proteomes" id="UP000789595"/>
    </source>
</evidence>
<reference evidence="3" key="1">
    <citation type="submission" date="2021-11" db="EMBL/GenBank/DDBJ databases">
        <authorList>
            <consortium name="Genoscope - CEA"/>
            <person name="William W."/>
        </authorList>
    </citation>
    <scope>NUCLEOTIDE SEQUENCE</scope>
</reference>
<feature type="region of interest" description="Disordered" evidence="1">
    <location>
        <begin position="89"/>
        <end position="113"/>
    </location>
</feature>
<organism evidence="3 4">
    <name type="scientific">Pelagomonas calceolata</name>
    <dbReference type="NCBI Taxonomy" id="35677"/>
    <lineage>
        <taxon>Eukaryota</taxon>
        <taxon>Sar</taxon>
        <taxon>Stramenopiles</taxon>
        <taxon>Ochrophyta</taxon>
        <taxon>Pelagophyceae</taxon>
        <taxon>Pelagomonadales</taxon>
        <taxon>Pelagomonadaceae</taxon>
        <taxon>Pelagomonas</taxon>
    </lineage>
</organism>
<evidence type="ECO:0000256" key="2">
    <source>
        <dbReference type="SAM" id="SignalP"/>
    </source>
</evidence>